<name>A0A8X6IL03_NEPPI</name>
<evidence type="ECO:0000256" key="1">
    <source>
        <dbReference type="ARBA" id="ARBA00019235"/>
    </source>
</evidence>
<evidence type="ECO:0000313" key="4">
    <source>
        <dbReference type="EMBL" id="GFS49489.1"/>
    </source>
</evidence>
<dbReference type="GO" id="GO:0046512">
    <property type="term" value="P:sphingosine biosynthetic process"/>
    <property type="evidence" value="ECO:0007669"/>
    <property type="project" value="TreeGrafter"/>
</dbReference>
<dbReference type="PANTHER" id="PTHR12670:SF1">
    <property type="entry name" value="NEUTRAL CERAMIDASE"/>
    <property type="match status" value="1"/>
</dbReference>
<evidence type="ECO:0000259" key="3">
    <source>
        <dbReference type="Pfam" id="PF04734"/>
    </source>
</evidence>
<keyword evidence="5" id="KW-1185">Reference proteome</keyword>
<dbReference type="GO" id="GO:0042759">
    <property type="term" value="P:long-chain fatty acid biosynthetic process"/>
    <property type="evidence" value="ECO:0007669"/>
    <property type="project" value="TreeGrafter"/>
</dbReference>
<dbReference type="InterPro" id="IPR006823">
    <property type="entry name" value="Ceramidase_alk"/>
</dbReference>
<comment type="caution">
    <text evidence="4">The sequence shown here is derived from an EMBL/GenBank/DDBJ whole genome shotgun (WGS) entry which is preliminary data.</text>
</comment>
<feature type="domain" description="Neutral/alkaline non-lysosomal ceramidase N-terminal" evidence="3">
    <location>
        <begin position="52"/>
        <end position="117"/>
    </location>
</feature>
<gene>
    <name evidence="4" type="primary">NCER3_2</name>
    <name evidence="4" type="ORF">NPIL_411611</name>
</gene>
<dbReference type="Proteomes" id="UP000887013">
    <property type="component" value="Unassembled WGS sequence"/>
</dbReference>
<protein>
    <recommendedName>
        <fullName evidence="1">Neutral ceramidase</fullName>
    </recommendedName>
</protein>
<dbReference type="GO" id="GO:0016020">
    <property type="term" value="C:membrane"/>
    <property type="evidence" value="ECO:0007669"/>
    <property type="project" value="GOC"/>
</dbReference>
<evidence type="ECO:0000256" key="2">
    <source>
        <dbReference type="SAM" id="Phobius"/>
    </source>
</evidence>
<keyword evidence="2" id="KW-0812">Transmembrane</keyword>
<dbReference type="GO" id="GO:0017040">
    <property type="term" value="F:N-acylsphingosine amidohydrolase activity"/>
    <property type="evidence" value="ECO:0007669"/>
    <property type="project" value="InterPro"/>
</dbReference>
<dbReference type="PANTHER" id="PTHR12670">
    <property type="entry name" value="CERAMIDASE"/>
    <property type="match status" value="1"/>
</dbReference>
<proteinExistence type="predicted"/>
<sequence length="137" mass="14719">MKEKENGSHKLLSNRLSKTRLTNIVIAAVMLGGLPFVCMLLVAGSKGADDVYDIGIGIADITGPAADINMMGYAKVSQVTRGIHTRQFSRAFVVSDNSSRVAIVSIDSGMVSHIVKIEGDMNQQLLFALVLNKLLVM</sequence>
<evidence type="ECO:0000313" key="5">
    <source>
        <dbReference type="Proteomes" id="UP000887013"/>
    </source>
</evidence>
<keyword evidence="2" id="KW-1133">Transmembrane helix</keyword>
<feature type="transmembrane region" description="Helical" evidence="2">
    <location>
        <begin position="21"/>
        <end position="43"/>
    </location>
</feature>
<organism evidence="4 5">
    <name type="scientific">Nephila pilipes</name>
    <name type="common">Giant wood spider</name>
    <name type="synonym">Nephila maculata</name>
    <dbReference type="NCBI Taxonomy" id="299642"/>
    <lineage>
        <taxon>Eukaryota</taxon>
        <taxon>Metazoa</taxon>
        <taxon>Ecdysozoa</taxon>
        <taxon>Arthropoda</taxon>
        <taxon>Chelicerata</taxon>
        <taxon>Arachnida</taxon>
        <taxon>Araneae</taxon>
        <taxon>Araneomorphae</taxon>
        <taxon>Entelegynae</taxon>
        <taxon>Araneoidea</taxon>
        <taxon>Nephilidae</taxon>
        <taxon>Nephila</taxon>
    </lineage>
</organism>
<dbReference type="OrthoDB" id="191371at2759"/>
<dbReference type="GO" id="GO:0046514">
    <property type="term" value="P:ceramide catabolic process"/>
    <property type="evidence" value="ECO:0007669"/>
    <property type="project" value="InterPro"/>
</dbReference>
<dbReference type="InterPro" id="IPR031329">
    <property type="entry name" value="NEUT/ALK_ceramidase_N"/>
</dbReference>
<dbReference type="AlphaFoldDB" id="A0A8X6IL03"/>
<dbReference type="Pfam" id="PF04734">
    <property type="entry name" value="Ceramidase_alk"/>
    <property type="match status" value="1"/>
</dbReference>
<keyword evidence="2" id="KW-0472">Membrane</keyword>
<accession>A0A8X6IL03</accession>
<reference evidence="4" key="1">
    <citation type="submission" date="2020-08" db="EMBL/GenBank/DDBJ databases">
        <title>Multicomponent nature underlies the extraordinary mechanical properties of spider dragline silk.</title>
        <authorList>
            <person name="Kono N."/>
            <person name="Nakamura H."/>
            <person name="Mori M."/>
            <person name="Yoshida Y."/>
            <person name="Ohtoshi R."/>
            <person name="Malay A.D."/>
            <person name="Moran D.A.P."/>
            <person name="Tomita M."/>
            <person name="Numata K."/>
            <person name="Arakawa K."/>
        </authorList>
    </citation>
    <scope>NUCLEOTIDE SEQUENCE</scope>
</reference>
<dbReference type="EMBL" id="BMAW01045360">
    <property type="protein sequence ID" value="GFS49489.1"/>
    <property type="molecule type" value="Genomic_DNA"/>
</dbReference>
<dbReference type="GO" id="GO:0005576">
    <property type="term" value="C:extracellular region"/>
    <property type="evidence" value="ECO:0007669"/>
    <property type="project" value="TreeGrafter"/>
</dbReference>